<reference evidence="6" key="1">
    <citation type="submission" date="2021-02" db="EMBL/GenBank/DDBJ databases">
        <authorList>
            <person name="Nowell W R."/>
        </authorList>
    </citation>
    <scope>NUCLEOTIDE SEQUENCE</scope>
</reference>
<dbReference type="GO" id="GO:0008061">
    <property type="term" value="F:chitin binding"/>
    <property type="evidence" value="ECO:0007669"/>
    <property type="project" value="InterPro"/>
</dbReference>
<dbReference type="InterPro" id="IPR011583">
    <property type="entry name" value="Chitinase_II/V-like_cat"/>
</dbReference>
<dbReference type="EMBL" id="CAJNOT010000841">
    <property type="protein sequence ID" value="CAF1092376.1"/>
    <property type="molecule type" value="Genomic_DNA"/>
</dbReference>
<dbReference type="PANTHER" id="PTHR46066">
    <property type="entry name" value="CHITINASE DOMAIN-CONTAINING PROTEIN 1 FAMILY MEMBER"/>
    <property type="match status" value="1"/>
</dbReference>
<organism evidence="6 8">
    <name type="scientific">Rotaria sordida</name>
    <dbReference type="NCBI Taxonomy" id="392033"/>
    <lineage>
        <taxon>Eukaryota</taxon>
        <taxon>Metazoa</taxon>
        <taxon>Spiralia</taxon>
        <taxon>Gnathifera</taxon>
        <taxon>Rotifera</taxon>
        <taxon>Eurotatoria</taxon>
        <taxon>Bdelloidea</taxon>
        <taxon>Philodinida</taxon>
        <taxon>Philodinidae</taxon>
        <taxon>Rotaria</taxon>
    </lineage>
</organism>
<dbReference type="SMART" id="SM00636">
    <property type="entry name" value="Glyco_18"/>
    <property type="match status" value="1"/>
</dbReference>
<dbReference type="PROSITE" id="PS51910">
    <property type="entry name" value="GH18_2"/>
    <property type="match status" value="1"/>
</dbReference>
<accession>A0A814NFI6</accession>
<dbReference type="Gene3D" id="3.10.50.10">
    <property type="match status" value="1"/>
</dbReference>
<dbReference type="Gene3D" id="3.20.20.80">
    <property type="entry name" value="Glycosidases"/>
    <property type="match status" value="1"/>
</dbReference>
<comment type="caution">
    <text evidence="6">The sequence shown here is derived from an EMBL/GenBank/DDBJ whole genome shotgun (WGS) entry which is preliminary data.</text>
</comment>
<evidence type="ECO:0000256" key="3">
    <source>
        <dbReference type="SAM" id="MobiDB-lite"/>
    </source>
</evidence>
<dbReference type="AlphaFoldDB" id="A0A814NFI6"/>
<feature type="signal peptide" evidence="4">
    <location>
        <begin position="1"/>
        <end position="19"/>
    </location>
</feature>
<comment type="similarity">
    <text evidence="1">Belongs to the glycosyl hydrolase 18 family.</text>
</comment>
<keyword evidence="4" id="KW-0732">Signal</keyword>
<feature type="compositionally biased region" description="Low complexity" evidence="3">
    <location>
        <begin position="39"/>
        <end position="53"/>
    </location>
</feature>
<dbReference type="Proteomes" id="UP000663836">
    <property type="component" value="Unassembled WGS sequence"/>
</dbReference>
<dbReference type="GO" id="GO:0070492">
    <property type="term" value="F:oligosaccharide binding"/>
    <property type="evidence" value="ECO:0007669"/>
    <property type="project" value="TreeGrafter"/>
</dbReference>
<gene>
    <name evidence="7" type="ORF">JBS370_LOCUS10936</name>
    <name evidence="6" type="ORF">ZHD862_LOCUS17161</name>
</gene>
<protein>
    <recommendedName>
        <fullName evidence="2">Chitinase domain-containing protein 1</fullName>
    </recommendedName>
</protein>
<evidence type="ECO:0000313" key="7">
    <source>
        <dbReference type="EMBL" id="CAF3723345.1"/>
    </source>
</evidence>
<dbReference type="GO" id="GO:0005975">
    <property type="term" value="P:carbohydrate metabolic process"/>
    <property type="evidence" value="ECO:0007669"/>
    <property type="project" value="InterPro"/>
</dbReference>
<evidence type="ECO:0000313" key="8">
    <source>
        <dbReference type="Proteomes" id="UP000663864"/>
    </source>
</evidence>
<dbReference type="Pfam" id="PF00704">
    <property type="entry name" value="Glyco_hydro_18"/>
    <property type="match status" value="1"/>
</dbReference>
<feature type="domain" description="GH18" evidence="5">
    <location>
        <begin position="101"/>
        <end position="437"/>
    </location>
</feature>
<feature type="chain" id="PRO_5035602000" description="Chitinase domain-containing protein 1" evidence="4">
    <location>
        <begin position="20"/>
        <end position="437"/>
    </location>
</feature>
<name>A0A814NFI6_9BILA</name>
<dbReference type="EMBL" id="CAJOBD010000819">
    <property type="protein sequence ID" value="CAF3723345.1"/>
    <property type="molecule type" value="Genomic_DNA"/>
</dbReference>
<dbReference type="Proteomes" id="UP000663864">
    <property type="component" value="Unassembled WGS sequence"/>
</dbReference>
<sequence>MKYYLLLYIGLYFLHQTESTIGPGDRKFSSRTSENIVHSSSSSDHSKSSVRSSTIPKESFPPSEIHVLQRNLLQENINPKIILENYQSYCYTCVNTRQFTYPTLIFITPWNNHGYDLVKIFTQKFDYISPVWFSIKRIDIEKYSIEGIHDIDIKWIETLKEKYPDIRIVPRVIFEEWSVDNIHVLFQSEDEKQQLSLTLKNFLIEYNHLFDGYVLELFAQFSSSSKADLHHIIIDIAERIHEIDNNTTKKKEVILTVPPLEEYFDNYDFQTLSEHLDGFIVMTYDFPNKEIGPVSPLEWIKEIMNRFLTSEVRSSIKIFLSLNFYGYRYDRIIPTPPKDQRQYHIKSILGQDYIEFLKQYYTTSVIIFDNRAHEHITLVYDYSMNDHHEQETSKPIIIIFYPSLISIYDRLQLATKLHVGAAIWDGGQGLDYFFDLF</sequence>
<evidence type="ECO:0000313" key="6">
    <source>
        <dbReference type="EMBL" id="CAF1092376.1"/>
    </source>
</evidence>
<feature type="region of interest" description="Disordered" evidence="3">
    <location>
        <begin position="23"/>
        <end position="59"/>
    </location>
</feature>
<evidence type="ECO:0000256" key="4">
    <source>
        <dbReference type="SAM" id="SignalP"/>
    </source>
</evidence>
<dbReference type="SUPFAM" id="SSF51445">
    <property type="entry name" value="(Trans)glycosidases"/>
    <property type="match status" value="1"/>
</dbReference>
<dbReference type="InterPro" id="IPR001223">
    <property type="entry name" value="Glyco_hydro18_cat"/>
</dbReference>
<evidence type="ECO:0000256" key="1">
    <source>
        <dbReference type="ARBA" id="ARBA00009336"/>
    </source>
</evidence>
<evidence type="ECO:0000259" key="5">
    <source>
        <dbReference type="PROSITE" id="PS51910"/>
    </source>
</evidence>
<dbReference type="InterPro" id="IPR029070">
    <property type="entry name" value="Chitinase_insertion_sf"/>
</dbReference>
<dbReference type="GO" id="GO:0012505">
    <property type="term" value="C:endomembrane system"/>
    <property type="evidence" value="ECO:0007669"/>
    <property type="project" value="TreeGrafter"/>
</dbReference>
<dbReference type="PANTHER" id="PTHR46066:SF2">
    <property type="entry name" value="CHITINASE DOMAIN-CONTAINING PROTEIN 1"/>
    <property type="match status" value="1"/>
</dbReference>
<evidence type="ECO:0000256" key="2">
    <source>
        <dbReference type="ARBA" id="ARBA00040976"/>
    </source>
</evidence>
<proteinExistence type="inferred from homology"/>
<dbReference type="InterPro" id="IPR017853">
    <property type="entry name" value="GH"/>
</dbReference>